<keyword evidence="7" id="KW-1185">Reference proteome</keyword>
<dbReference type="EMBL" id="CAJNOQ010000905">
    <property type="protein sequence ID" value="CAF0850077.1"/>
    <property type="molecule type" value="Genomic_DNA"/>
</dbReference>
<name>A0A813WEA5_9BILA</name>
<dbReference type="Proteomes" id="UP000681722">
    <property type="component" value="Unassembled WGS sequence"/>
</dbReference>
<dbReference type="EMBL" id="CAJNOK010002189">
    <property type="protein sequence ID" value="CAF0848764.1"/>
    <property type="molecule type" value="Genomic_DNA"/>
</dbReference>
<proteinExistence type="predicted"/>
<dbReference type="GO" id="GO:0060271">
    <property type="term" value="P:cilium assembly"/>
    <property type="evidence" value="ECO:0007669"/>
    <property type="project" value="TreeGrafter"/>
</dbReference>
<keyword evidence="1" id="KW-0472">Membrane</keyword>
<comment type="caution">
    <text evidence="4">The sequence shown here is derived from an EMBL/GenBank/DDBJ whole genome shotgun (WGS) entry which is preliminary data.</text>
</comment>
<feature type="domain" description="Tectonic-1-3 N-terminal" evidence="2">
    <location>
        <begin position="44"/>
        <end position="83"/>
    </location>
</feature>
<evidence type="ECO:0000313" key="5">
    <source>
        <dbReference type="EMBL" id="CAF3634037.1"/>
    </source>
</evidence>
<dbReference type="AlphaFoldDB" id="A0A813WEA5"/>
<reference evidence="4" key="1">
    <citation type="submission" date="2021-02" db="EMBL/GenBank/DDBJ databases">
        <authorList>
            <person name="Nowell W R."/>
        </authorList>
    </citation>
    <scope>NUCLEOTIDE SEQUENCE</scope>
</reference>
<keyword evidence="1" id="KW-1133">Transmembrane helix</keyword>
<dbReference type="EMBL" id="CAJOBA010002189">
    <property type="protein sequence ID" value="CAF3634037.1"/>
    <property type="molecule type" value="Genomic_DNA"/>
</dbReference>
<organism evidence="4 7">
    <name type="scientific">Didymodactylos carnosus</name>
    <dbReference type="NCBI Taxonomy" id="1234261"/>
    <lineage>
        <taxon>Eukaryota</taxon>
        <taxon>Metazoa</taxon>
        <taxon>Spiralia</taxon>
        <taxon>Gnathifera</taxon>
        <taxon>Rotifera</taxon>
        <taxon>Eurotatoria</taxon>
        <taxon>Bdelloidea</taxon>
        <taxon>Philodinida</taxon>
        <taxon>Philodinidae</taxon>
        <taxon>Didymodactylos</taxon>
    </lineage>
</organism>
<dbReference type="Pfam" id="PF25752">
    <property type="entry name" value="DUF1619_N"/>
    <property type="match status" value="1"/>
</dbReference>
<dbReference type="Proteomes" id="UP000677228">
    <property type="component" value="Unassembled WGS sequence"/>
</dbReference>
<evidence type="ECO:0000313" key="4">
    <source>
        <dbReference type="EMBL" id="CAF0850077.1"/>
    </source>
</evidence>
<evidence type="ECO:0000313" key="3">
    <source>
        <dbReference type="EMBL" id="CAF0848764.1"/>
    </source>
</evidence>
<dbReference type="Proteomes" id="UP000682733">
    <property type="component" value="Unassembled WGS sequence"/>
</dbReference>
<evidence type="ECO:0000256" key="1">
    <source>
        <dbReference type="SAM" id="Phobius"/>
    </source>
</evidence>
<accession>A0A813WEA5</accession>
<dbReference type="InterPro" id="IPR040354">
    <property type="entry name" value="TCTN1-3"/>
</dbReference>
<sequence>MSNTLSHYDKMDDFVCIFICLSFLNPYYNTIYGQRNFSNPALINIAPCSCDLTTNKCDVTCCCDVDCLPSDLALMPSCAANTSQVISKWDCKNENSSKTYDYFPFVCYEFSNNELVGNYYLTTNLTFATVTSDLNGLQDTFKNYYPELFEVVQSAPTADQTVFCNSSQTFVLPGLLAGFQCIDSLPVKFLENRDVQCLRNVLTSSCNTTLDPVNLCDTLYSDGNFTNISFYVRANISSVSTSRSDTEEYCFYPPLNLTPPTYMTILDYCDGRYPLNRTQRYYYFCNATTSCINSVRNFSCPIRTDYAYSVLSPDQFNAIPLTTDDVTKMGFSSESLATISANYICSTYSITEIFYKLNFDGNKIENASAYLTVNPVTTIGTQRVSVEWIDTSSTSGSSSGSNGLCIDASRHSIRFKESVSSYCAVQLYRKTIVENCHNLKLNMYSYLNIQYAPASYVVGSPSNTSFIKIRYTNSDWQFQCGTCSNTTTQRFLVTFQVDFVDVTRQYFGINTVSPSDLTANDDYIQHLLWLVTPEYTGEEGSRKYTITLILIYIAITIAVIHIVIFGCLAGLVISELLK</sequence>
<evidence type="ECO:0000259" key="2">
    <source>
        <dbReference type="Pfam" id="PF25752"/>
    </source>
</evidence>
<evidence type="ECO:0000313" key="6">
    <source>
        <dbReference type="EMBL" id="CAF3637689.1"/>
    </source>
</evidence>
<evidence type="ECO:0000313" key="7">
    <source>
        <dbReference type="Proteomes" id="UP000663829"/>
    </source>
</evidence>
<keyword evidence="1" id="KW-0812">Transmembrane</keyword>
<dbReference type="Proteomes" id="UP000663829">
    <property type="component" value="Unassembled WGS sequence"/>
</dbReference>
<dbReference type="OrthoDB" id="2104337at2759"/>
<dbReference type="PANTHER" id="PTHR14611:SF6">
    <property type="entry name" value="TECTONIC-2"/>
    <property type="match status" value="1"/>
</dbReference>
<protein>
    <recommendedName>
        <fullName evidence="2">Tectonic-1-3 N-terminal domain-containing protein</fullName>
    </recommendedName>
</protein>
<dbReference type="InterPro" id="IPR057724">
    <property type="entry name" value="TCTN1-3_N"/>
</dbReference>
<gene>
    <name evidence="4" type="ORF">GPM918_LOCUS6024</name>
    <name evidence="3" type="ORF">OVA965_LOCUS7029</name>
    <name evidence="6" type="ORF">SRO942_LOCUS6024</name>
    <name evidence="5" type="ORF">TMI583_LOCUS7025</name>
</gene>
<feature type="transmembrane region" description="Helical" evidence="1">
    <location>
        <begin position="549"/>
        <end position="573"/>
    </location>
</feature>
<dbReference type="PANTHER" id="PTHR14611">
    <property type="entry name" value="TECTONIC FAMILY MEMBER"/>
    <property type="match status" value="1"/>
</dbReference>
<dbReference type="EMBL" id="CAJOBC010000905">
    <property type="protein sequence ID" value="CAF3637689.1"/>
    <property type="molecule type" value="Genomic_DNA"/>
</dbReference>